<feature type="region of interest" description="Disordered" evidence="2">
    <location>
        <begin position="221"/>
        <end position="298"/>
    </location>
</feature>
<keyword evidence="3" id="KW-0812">Transmembrane</keyword>
<protein>
    <submittedName>
        <fullName evidence="4">Uncharacterized protein</fullName>
    </submittedName>
</protein>
<dbReference type="OrthoDB" id="242614at2"/>
<reference evidence="4 5" key="1">
    <citation type="submission" date="2019-02" db="EMBL/GenBank/DDBJ databases">
        <title>Deep-cultivation of Planctomycetes and their phenomic and genomic characterization uncovers novel biology.</title>
        <authorList>
            <person name="Wiegand S."/>
            <person name="Jogler M."/>
            <person name="Boedeker C."/>
            <person name="Pinto D."/>
            <person name="Vollmers J."/>
            <person name="Rivas-Marin E."/>
            <person name="Kohn T."/>
            <person name="Peeters S.H."/>
            <person name="Heuer A."/>
            <person name="Rast P."/>
            <person name="Oberbeckmann S."/>
            <person name="Bunk B."/>
            <person name="Jeske O."/>
            <person name="Meyerdierks A."/>
            <person name="Storesund J.E."/>
            <person name="Kallscheuer N."/>
            <person name="Luecker S."/>
            <person name="Lage O.M."/>
            <person name="Pohl T."/>
            <person name="Merkel B.J."/>
            <person name="Hornburger P."/>
            <person name="Mueller R.-W."/>
            <person name="Bruemmer F."/>
            <person name="Labrenz M."/>
            <person name="Spormann A.M."/>
            <person name="Op Den Camp H."/>
            <person name="Overmann J."/>
            <person name="Amann R."/>
            <person name="Jetten M.S.M."/>
            <person name="Mascher T."/>
            <person name="Medema M.H."/>
            <person name="Devos D.P."/>
            <person name="Kaster A.-K."/>
            <person name="Ovreas L."/>
            <person name="Rohde M."/>
            <person name="Galperin M.Y."/>
            <person name="Jogler C."/>
        </authorList>
    </citation>
    <scope>NUCLEOTIDE SEQUENCE [LARGE SCALE GENOMIC DNA]</scope>
    <source>
        <strain evidence="4 5">Poly59</strain>
    </source>
</reference>
<keyword evidence="3" id="KW-1133">Transmembrane helix</keyword>
<name>A0A5C6FD45_9BACT</name>
<dbReference type="EMBL" id="SJPX01000001">
    <property type="protein sequence ID" value="TWU57996.1"/>
    <property type="molecule type" value="Genomic_DNA"/>
</dbReference>
<evidence type="ECO:0000256" key="2">
    <source>
        <dbReference type="SAM" id="MobiDB-lite"/>
    </source>
</evidence>
<evidence type="ECO:0000313" key="5">
    <source>
        <dbReference type="Proteomes" id="UP000317977"/>
    </source>
</evidence>
<dbReference type="Proteomes" id="UP000317977">
    <property type="component" value="Unassembled WGS sequence"/>
</dbReference>
<feature type="compositionally biased region" description="Pro residues" evidence="2">
    <location>
        <begin position="234"/>
        <end position="267"/>
    </location>
</feature>
<keyword evidence="1" id="KW-0175">Coiled coil</keyword>
<comment type="caution">
    <text evidence="4">The sequence shown here is derived from an EMBL/GenBank/DDBJ whole genome shotgun (WGS) entry which is preliminary data.</text>
</comment>
<evidence type="ECO:0000313" key="4">
    <source>
        <dbReference type="EMBL" id="TWU57996.1"/>
    </source>
</evidence>
<feature type="coiled-coil region" evidence="1">
    <location>
        <begin position="305"/>
        <end position="359"/>
    </location>
</feature>
<gene>
    <name evidence="4" type="ORF">Poly59_09050</name>
</gene>
<dbReference type="AlphaFoldDB" id="A0A5C6FD45"/>
<proteinExistence type="predicted"/>
<organism evidence="4 5">
    <name type="scientific">Rubripirellula reticaptiva</name>
    <dbReference type="NCBI Taxonomy" id="2528013"/>
    <lineage>
        <taxon>Bacteria</taxon>
        <taxon>Pseudomonadati</taxon>
        <taxon>Planctomycetota</taxon>
        <taxon>Planctomycetia</taxon>
        <taxon>Pirellulales</taxon>
        <taxon>Pirellulaceae</taxon>
        <taxon>Rubripirellula</taxon>
    </lineage>
</organism>
<feature type="region of interest" description="Disordered" evidence="2">
    <location>
        <begin position="36"/>
        <end position="58"/>
    </location>
</feature>
<sequence length="414" mass="46683">MKSYRKTAFRIATATVFVVPVGWTWLRADDPNQFGRSAGGYSDAPAPSRTDATVPQPTFTPTYHTVHDRETGEVRRIPMSAWQSHAAAGGFHSPMVQSYDSRSDEAETLRTKYLQTKDDAHRDQIKAELTALIEAQFESMHIDQAASIQSMKERLQRVESLHERRMQNREAIVQRRIEDLLGMPDHLRWTPPVTADFPPHRQLPSTSHAPISAWANDSFRPYADQRNNDLRTPTPQPPTRYVAPQPPSNVPWGNPPSPYNQPRPSQPSPVLRSSPPQLVPELPSSPAPAPAPSTVSSDQRVFDVLRDLASRRAKLEATVKQFEQAVELNQKGALPKSELDALQAEVVGLRQQLEVDERELKWIKGEVERDVARLEPLLEGDRSDREKIETEREIDRLMRLLAILKSNGTNSDSD</sequence>
<evidence type="ECO:0000256" key="1">
    <source>
        <dbReference type="SAM" id="Coils"/>
    </source>
</evidence>
<keyword evidence="5" id="KW-1185">Reference proteome</keyword>
<accession>A0A5C6FD45</accession>
<keyword evidence="3" id="KW-0472">Membrane</keyword>
<dbReference type="RefSeq" id="WP_146532794.1">
    <property type="nucleotide sequence ID" value="NZ_SJPX01000001.1"/>
</dbReference>
<feature type="transmembrane region" description="Helical" evidence="3">
    <location>
        <begin position="7"/>
        <end position="26"/>
    </location>
</feature>
<evidence type="ECO:0000256" key="3">
    <source>
        <dbReference type="SAM" id="Phobius"/>
    </source>
</evidence>